<evidence type="ECO:0000256" key="1">
    <source>
        <dbReference type="ARBA" id="ARBA00011073"/>
    </source>
</evidence>
<feature type="domain" description="Inhibitor I9" evidence="10">
    <location>
        <begin position="849"/>
        <end position="932"/>
    </location>
</feature>
<dbReference type="InterPro" id="IPR034193">
    <property type="entry name" value="PCSK9_ProteinaseK-like"/>
</dbReference>
<accession>A0ABY8ERW8</accession>
<keyword evidence="3 5" id="KW-0378">Hydrolase</keyword>
<dbReference type="InterPro" id="IPR010259">
    <property type="entry name" value="S8pro/Inhibitor_I9"/>
</dbReference>
<dbReference type="Gene3D" id="3.30.70.80">
    <property type="entry name" value="Peptidase S8 propeptide/proteinase inhibitor I9"/>
    <property type="match status" value="1"/>
</dbReference>
<evidence type="ECO:0000256" key="2">
    <source>
        <dbReference type="ARBA" id="ARBA00022670"/>
    </source>
</evidence>
<comment type="similarity">
    <text evidence="1 5 6">Belongs to the peptidase S8 family.</text>
</comment>
<dbReference type="Proteomes" id="UP000818624">
    <property type="component" value="Chromosome 3"/>
</dbReference>
<dbReference type="Pfam" id="PF05922">
    <property type="entry name" value="Inhibitor_I9"/>
    <property type="match status" value="1"/>
</dbReference>
<dbReference type="Gene3D" id="3.40.50.200">
    <property type="entry name" value="Peptidase S8/S53 domain"/>
    <property type="match status" value="1"/>
</dbReference>
<dbReference type="InterPro" id="IPR000209">
    <property type="entry name" value="Peptidase_S8/S53_dom"/>
</dbReference>
<evidence type="ECO:0000259" key="9">
    <source>
        <dbReference type="Pfam" id="PF00082"/>
    </source>
</evidence>
<keyword evidence="8" id="KW-0812">Transmembrane</keyword>
<dbReference type="PROSITE" id="PS00138">
    <property type="entry name" value="SUBTILASE_SER"/>
    <property type="match status" value="1"/>
</dbReference>
<feature type="transmembrane region" description="Helical" evidence="8">
    <location>
        <begin position="799"/>
        <end position="821"/>
    </location>
</feature>
<feature type="active site" description="Charge relay system" evidence="5">
    <location>
        <position position="1041"/>
    </location>
</feature>
<evidence type="ECO:0000313" key="12">
    <source>
        <dbReference type="Proteomes" id="UP000818624"/>
    </source>
</evidence>
<dbReference type="PROSITE" id="PS00137">
    <property type="entry name" value="SUBTILASE_HIS"/>
    <property type="match status" value="1"/>
</dbReference>
<dbReference type="SUPFAM" id="SSF52743">
    <property type="entry name" value="Subtilisin-like"/>
    <property type="match status" value="1"/>
</dbReference>
<dbReference type="InterPro" id="IPR023827">
    <property type="entry name" value="Peptidase_S8_Asp-AS"/>
</dbReference>
<feature type="active site" description="Charge relay system" evidence="5">
    <location>
        <position position="1009"/>
    </location>
</feature>
<feature type="active site" description="Charge relay system" evidence="5">
    <location>
        <position position="1211"/>
    </location>
</feature>
<dbReference type="PANTHER" id="PTHR43806">
    <property type="entry name" value="PEPTIDASE S8"/>
    <property type="match status" value="1"/>
</dbReference>
<keyword evidence="12" id="KW-1185">Reference proteome</keyword>
<evidence type="ECO:0000256" key="4">
    <source>
        <dbReference type="ARBA" id="ARBA00022825"/>
    </source>
</evidence>
<dbReference type="CDD" id="cd04077">
    <property type="entry name" value="Peptidases_S8_PCSK9_ProteinaseK_like"/>
    <property type="match status" value="1"/>
</dbReference>
<gene>
    <name evidence="11" type="primary">SUB8</name>
    <name evidence="11" type="ORF">GLX27_002961</name>
</gene>
<name>A0ABY8ERW8_MALFU</name>
<evidence type="ECO:0000256" key="5">
    <source>
        <dbReference type="PROSITE-ProRule" id="PRU01240"/>
    </source>
</evidence>
<dbReference type="EC" id="3.4.21.48" evidence="11"/>
<dbReference type="InterPro" id="IPR037045">
    <property type="entry name" value="S8pro/Inhibitor_I9_sf"/>
</dbReference>
<evidence type="ECO:0000259" key="10">
    <source>
        <dbReference type="Pfam" id="PF05922"/>
    </source>
</evidence>
<sequence>MWHSLRRETMTLCCPRLMRPTVRNERPPNTSRMCANRSSAASSLPSLKWSLRRARKRRGRCVGAAVPSGLAPTTQRMHKCPSAGTWHRRPKKKARRRMQAMRAVPMTATATVIPAAGVRKRIRRRKATIRTPRRAKTRPVTMTQATTPVRKRPSHRATTAAQKSQPRVLRLLSRRSPTTSFSLCSLWRAPASPARVQCGLTHGPAVGEPRQEALEAETIAAVLARTVEALIGVPVVRRGVDALVLVRLEQLVTVRHPHATADDLTNARHKHIDRLGKLLVALDALHVERLDLARETVQQNGHVELVGHLALGRLGNVVADLVGLPLIRKDVVVVEVFDGIFVVHAHERPFGRSKARVELLDQLARRRVGEQALDRAADQLLDVGHELVKVDEGELRLNVRVLTEVAARVALFRTETLLDTEHVAERGQAGLEVELRALREVRLLAVVVKGKQRTAALDLRLHHARRVDLGQAKRLELGTERVERRGAHLEHRRGRLATEHEVAVVRQDRGVRVLRDAVGDRVLAAGRLAEALPVVHHELVVARRLLALRERLDHTVQLDSRLERKGERIVGLRELALQHALQVAGTVAEHEEDEVLLHAQTVHPAGNLDAHVARCLGLADLDALRLGRVRRRLDDDLLALLELLLLTGLALLVERGLLLGLLLLLDRHIVQLLGLLETGAGDGLIRVLAGLLLKERDVGAVLQHRTDRGLVRLGRRAVAGLVASLGLVVVHGLLIADLHLRGLRRECVRRRSHGRSRSRRCAADSFLHKGAPRAPRTARAAPAIAIRLHSTMLRSAARAAFVALALVCAVHAAPAVVPAFVPGTFTYTPPGGAEAPLVEPAGVETLPQQYLIALKPGVATSSFAVHHARIAEAQASANAFHALSGDDHGVRHVYDLDRQVIGYAGRFSDDVLAYIRAQPEVEFVELDQVVHTTMLPQGAERVGEMPEPTATSASLPFPPWSDPYKHQTETGAPWGLARISHRAGLSLGTFNKYVYEAIAGEGVTAYVIDTGIYTQHEDFQGRARWGKTIPLNDVDADQHGHGTHCAGTIGSATYGVAKKAELVAVKVLGAGGQGSMSDVTAGVLWAVADAQRISAEHAANPHTEAAQKHRGFVASMSLGGSKSPILDRAVNGAVEAGMHFTVAAGNENQDACNVSPAGAEAPLTVGASTIADQRAYFSNIGPCVDIFGPGLNVLSTWNTGRRAVNTISGTSMATPHIAGLLAYLLSIYGSADFEAEGTRAAVDEATVQYRAVRSWAAQALAALHPWVPAALRPAWEMWLPAARAPVVAKADDGISSALTPKELRRALLRFASDGMLEGLDQTTVNRLAYNNATTTPSM</sequence>
<dbReference type="InterPro" id="IPR036852">
    <property type="entry name" value="Peptidase_S8/S53_dom_sf"/>
</dbReference>
<evidence type="ECO:0000256" key="8">
    <source>
        <dbReference type="SAM" id="Phobius"/>
    </source>
</evidence>
<feature type="compositionally biased region" description="Polar residues" evidence="7">
    <location>
        <begin position="156"/>
        <end position="165"/>
    </location>
</feature>
<feature type="region of interest" description="Disordered" evidence="7">
    <location>
        <begin position="65"/>
        <end position="92"/>
    </location>
</feature>
<feature type="transmembrane region" description="Helical" evidence="8">
    <location>
        <begin position="717"/>
        <end position="740"/>
    </location>
</feature>
<dbReference type="PANTHER" id="PTHR43806:SF11">
    <property type="entry name" value="CEREVISIN-RELATED"/>
    <property type="match status" value="1"/>
</dbReference>
<dbReference type="InterPro" id="IPR015500">
    <property type="entry name" value="Peptidase_S8_subtilisin-rel"/>
</dbReference>
<feature type="domain" description="Peptidase S8/S53" evidence="9">
    <location>
        <begin position="1000"/>
        <end position="1241"/>
    </location>
</feature>
<feature type="region of interest" description="Disordered" evidence="7">
    <location>
        <begin position="132"/>
        <end position="166"/>
    </location>
</feature>
<organism evidence="11 12">
    <name type="scientific">Malassezia furfur</name>
    <name type="common">Pityriasis versicolor infection agent</name>
    <name type="synonym">Pityrosporum furfur</name>
    <dbReference type="NCBI Taxonomy" id="55194"/>
    <lineage>
        <taxon>Eukaryota</taxon>
        <taxon>Fungi</taxon>
        <taxon>Dikarya</taxon>
        <taxon>Basidiomycota</taxon>
        <taxon>Ustilaginomycotina</taxon>
        <taxon>Malasseziomycetes</taxon>
        <taxon>Malasseziales</taxon>
        <taxon>Malasseziaceae</taxon>
        <taxon>Malassezia</taxon>
    </lineage>
</organism>
<evidence type="ECO:0000256" key="7">
    <source>
        <dbReference type="SAM" id="MobiDB-lite"/>
    </source>
</evidence>
<evidence type="ECO:0000256" key="6">
    <source>
        <dbReference type="RuleBase" id="RU003355"/>
    </source>
</evidence>
<dbReference type="PRINTS" id="PR00723">
    <property type="entry name" value="SUBTILISIN"/>
</dbReference>
<dbReference type="GO" id="GO:0004252">
    <property type="term" value="F:serine-type endopeptidase activity"/>
    <property type="evidence" value="ECO:0007669"/>
    <property type="project" value="UniProtKB-EC"/>
</dbReference>
<evidence type="ECO:0000256" key="3">
    <source>
        <dbReference type="ARBA" id="ARBA00022801"/>
    </source>
</evidence>
<keyword evidence="8" id="KW-0472">Membrane</keyword>
<dbReference type="PROSITE" id="PS00136">
    <property type="entry name" value="SUBTILASE_ASP"/>
    <property type="match status" value="1"/>
</dbReference>
<dbReference type="InterPro" id="IPR050131">
    <property type="entry name" value="Peptidase_S8_subtilisin-like"/>
</dbReference>
<dbReference type="EMBL" id="CP046236">
    <property type="protein sequence ID" value="WFD48293.1"/>
    <property type="molecule type" value="Genomic_DNA"/>
</dbReference>
<dbReference type="SUPFAM" id="SSF54897">
    <property type="entry name" value="Protease propeptides/inhibitors"/>
    <property type="match status" value="1"/>
</dbReference>
<protein>
    <submittedName>
        <fullName evidence="11">Cerevisin</fullName>
        <ecNumber evidence="11">3.4.21.48</ecNumber>
    </submittedName>
</protein>
<dbReference type="InterPro" id="IPR023828">
    <property type="entry name" value="Peptidase_S8_Ser-AS"/>
</dbReference>
<dbReference type="PROSITE" id="PS51892">
    <property type="entry name" value="SUBTILASE"/>
    <property type="match status" value="1"/>
</dbReference>
<keyword evidence="2 5" id="KW-0645">Protease</keyword>
<keyword evidence="8" id="KW-1133">Transmembrane helix</keyword>
<reference evidence="11 12" key="1">
    <citation type="journal article" date="2020" name="Elife">
        <title>Loss of centromere function drives karyotype evolution in closely related Malassezia species.</title>
        <authorList>
            <person name="Sankaranarayanan S.R."/>
            <person name="Ianiri G."/>
            <person name="Coelho M.A."/>
            <person name="Reza M.H."/>
            <person name="Thimmappa B.C."/>
            <person name="Ganguly P."/>
            <person name="Vadnala R.N."/>
            <person name="Sun S."/>
            <person name="Siddharthan R."/>
            <person name="Tellgren-Roth C."/>
            <person name="Dawson T.L."/>
            <person name="Heitman J."/>
            <person name="Sanyal K."/>
        </authorList>
    </citation>
    <scope>NUCLEOTIDE SEQUENCE [LARGE SCALE GENOMIC DNA]</scope>
    <source>
        <strain evidence="11">CBS14141</strain>
    </source>
</reference>
<keyword evidence="4 5" id="KW-0720">Serine protease</keyword>
<evidence type="ECO:0000313" key="11">
    <source>
        <dbReference type="EMBL" id="WFD48293.1"/>
    </source>
</evidence>
<dbReference type="InterPro" id="IPR022398">
    <property type="entry name" value="Peptidase_S8_His-AS"/>
</dbReference>
<dbReference type="Pfam" id="PF00082">
    <property type="entry name" value="Peptidase_S8"/>
    <property type="match status" value="1"/>
</dbReference>
<proteinExistence type="inferred from homology"/>